<keyword evidence="2" id="KW-1185">Reference proteome</keyword>
<reference evidence="1" key="1">
    <citation type="submission" date="2023-09" db="EMBL/GenBank/DDBJ databases">
        <title>Vallitalea sediminicola and Vallitalea maricola sp. nov., anaerobic bacteria isolated from marine sediment.</title>
        <authorList>
            <person name="Hirano S."/>
            <person name="Maeda A."/>
            <person name="Terahara T."/>
            <person name="Mori K."/>
            <person name="Hamada M."/>
            <person name="Matsumoto R."/>
            <person name="Kobayashi T."/>
        </authorList>
    </citation>
    <scope>NUCLEOTIDE SEQUENCE</scope>
    <source>
        <strain evidence="1">AN17-2</strain>
    </source>
</reference>
<dbReference type="Proteomes" id="UP001374599">
    <property type="component" value="Unassembled WGS sequence"/>
</dbReference>
<proteinExistence type="predicted"/>
<evidence type="ECO:0000313" key="1">
    <source>
        <dbReference type="EMBL" id="GMQ62177.1"/>
    </source>
</evidence>
<evidence type="ECO:0000313" key="2">
    <source>
        <dbReference type="Proteomes" id="UP001374599"/>
    </source>
</evidence>
<name>A0ACB5UH37_9FIRM</name>
<dbReference type="EMBL" id="BTPU01000020">
    <property type="protein sequence ID" value="GMQ62177.1"/>
    <property type="molecule type" value="Genomic_DNA"/>
</dbReference>
<organism evidence="1 2">
    <name type="scientific">Vallitalea maricola</name>
    <dbReference type="NCBI Taxonomy" id="3074433"/>
    <lineage>
        <taxon>Bacteria</taxon>
        <taxon>Bacillati</taxon>
        <taxon>Bacillota</taxon>
        <taxon>Clostridia</taxon>
        <taxon>Lachnospirales</taxon>
        <taxon>Vallitaleaceae</taxon>
        <taxon>Vallitalea</taxon>
    </lineage>
</organism>
<comment type="caution">
    <text evidence="1">The sequence shown here is derived from an EMBL/GenBank/DDBJ whole genome shotgun (WGS) entry which is preliminary data.</text>
</comment>
<accession>A0ACB5UH37</accession>
<sequence>MISIVDYIKEIENKVSIDEGIIAIEQYLINVYFEGPISNKELARKLCLPIPLIVAIKKEFIKVGIMKQNSGITMTPKGNAYVENDLGYQGLNKVLFNKLNKGLCNVEETFLEEILIIEKIFKGRPNPDFSIDQTHCTYMTSLKRSLLALKNNTLINKKILCVGDDDLVSVSLGLLLRKLYGDGYKSKSEIHVIDIDERYLGYINKISHKYDLPITCHKMDLRNSMNKELIHKFDCFYTDPPYTINGLHLFLSRGISALKKIKGLPIFFSFAHKSYDYSFEMMKKFNEMGLSVYRIMPKFNVYEGASIIGNIGQLIILKTTSYTDINIEEDTYYKECLYTKEVKRSK</sequence>
<protein>
    <submittedName>
        <fullName evidence="1">Bis-aminopropyl spermidine synthase family protein</fullName>
    </submittedName>
</protein>
<gene>
    <name evidence="1" type="ORF">AN2V17_14080</name>
</gene>